<protein>
    <submittedName>
        <fullName evidence="2">Uncharacterized protein</fullName>
    </submittedName>
</protein>
<proteinExistence type="predicted"/>
<sequence length="81" mass="9135">MSIWSGTNTNTTTRSNKCELASNPSKSDKISSVMQSRCLDVDRDVSTSEDTKGISKQYEYLTRDYDNYGGVDVEIRSARRD</sequence>
<dbReference type="Proteomes" id="UP000054166">
    <property type="component" value="Unassembled WGS sequence"/>
</dbReference>
<evidence type="ECO:0000313" key="2">
    <source>
        <dbReference type="EMBL" id="KIM76481.1"/>
    </source>
</evidence>
<dbReference type="HOGENOM" id="CLU_2574718_0_0_1"/>
<keyword evidence="3" id="KW-1185">Reference proteome</keyword>
<gene>
    <name evidence="2" type="ORF">PILCRDRAFT_12723</name>
</gene>
<evidence type="ECO:0000313" key="3">
    <source>
        <dbReference type="Proteomes" id="UP000054166"/>
    </source>
</evidence>
<feature type="region of interest" description="Disordered" evidence="1">
    <location>
        <begin position="1"/>
        <end position="31"/>
    </location>
</feature>
<dbReference type="EMBL" id="KN833034">
    <property type="protein sequence ID" value="KIM76481.1"/>
    <property type="molecule type" value="Genomic_DNA"/>
</dbReference>
<dbReference type="AlphaFoldDB" id="A0A0C3F9Q6"/>
<accession>A0A0C3F9Q6</accession>
<feature type="compositionally biased region" description="Polar residues" evidence="1">
    <location>
        <begin position="22"/>
        <end position="31"/>
    </location>
</feature>
<name>A0A0C3F9Q6_PILCF</name>
<evidence type="ECO:0000256" key="1">
    <source>
        <dbReference type="SAM" id="MobiDB-lite"/>
    </source>
</evidence>
<dbReference type="InParanoid" id="A0A0C3F9Q6"/>
<organism evidence="2 3">
    <name type="scientific">Piloderma croceum (strain F 1598)</name>
    <dbReference type="NCBI Taxonomy" id="765440"/>
    <lineage>
        <taxon>Eukaryota</taxon>
        <taxon>Fungi</taxon>
        <taxon>Dikarya</taxon>
        <taxon>Basidiomycota</taxon>
        <taxon>Agaricomycotina</taxon>
        <taxon>Agaricomycetes</taxon>
        <taxon>Agaricomycetidae</taxon>
        <taxon>Atheliales</taxon>
        <taxon>Atheliaceae</taxon>
        <taxon>Piloderma</taxon>
    </lineage>
</organism>
<reference evidence="2 3" key="1">
    <citation type="submission" date="2014-04" db="EMBL/GenBank/DDBJ databases">
        <authorList>
            <consortium name="DOE Joint Genome Institute"/>
            <person name="Kuo A."/>
            <person name="Tarkka M."/>
            <person name="Buscot F."/>
            <person name="Kohler A."/>
            <person name="Nagy L.G."/>
            <person name="Floudas D."/>
            <person name="Copeland A."/>
            <person name="Barry K.W."/>
            <person name="Cichocki N."/>
            <person name="Veneault-Fourrey C."/>
            <person name="LaButti K."/>
            <person name="Lindquist E.A."/>
            <person name="Lipzen A."/>
            <person name="Lundell T."/>
            <person name="Morin E."/>
            <person name="Murat C."/>
            <person name="Sun H."/>
            <person name="Tunlid A."/>
            <person name="Henrissat B."/>
            <person name="Grigoriev I.V."/>
            <person name="Hibbett D.S."/>
            <person name="Martin F."/>
            <person name="Nordberg H.P."/>
            <person name="Cantor M.N."/>
            <person name="Hua S.X."/>
        </authorList>
    </citation>
    <scope>NUCLEOTIDE SEQUENCE [LARGE SCALE GENOMIC DNA]</scope>
    <source>
        <strain evidence="2 3">F 1598</strain>
    </source>
</reference>
<reference evidence="3" key="2">
    <citation type="submission" date="2015-01" db="EMBL/GenBank/DDBJ databases">
        <title>Evolutionary Origins and Diversification of the Mycorrhizal Mutualists.</title>
        <authorList>
            <consortium name="DOE Joint Genome Institute"/>
            <consortium name="Mycorrhizal Genomics Consortium"/>
            <person name="Kohler A."/>
            <person name="Kuo A."/>
            <person name="Nagy L.G."/>
            <person name="Floudas D."/>
            <person name="Copeland A."/>
            <person name="Barry K.W."/>
            <person name="Cichocki N."/>
            <person name="Veneault-Fourrey C."/>
            <person name="LaButti K."/>
            <person name="Lindquist E.A."/>
            <person name="Lipzen A."/>
            <person name="Lundell T."/>
            <person name="Morin E."/>
            <person name="Murat C."/>
            <person name="Riley R."/>
            <person name="Ohm R."/>
            <person name="Sun H."/>
            <person name="Tunlid A."/>
            <person name="Henrissat B."/>
            <person name="Grigoriev I.V."/>
            <person name="Hibbett D.S."/>
            <person name="Martin F."/>
        </authorList>
    </citation>
    <scope>NUCLEOTIDE SEQUENCE [LARGE SCALE GENOMIC DNA]</scope>
    <source>
        <strain evidence="3">F 1598</strain>
    </source>
</reference>